<dbReference type="EMBL" id="PGOL01004687">
    <property type="protein sequence ID" value="PKI36765.1"/>
    <property type="molecule type" value="Genomic_DNA"/>
</dbReference>
<sequence length="780" mass="87505">MANANSSYPFPSNLNIANFVTIKLNEDNYLLWETQVVSLIESRDLLGFLTGETTAPTETIPGANEGEVAANPDYFAWVWKALTEHFAQHSIAREFDFLSQLQHIEKGDLTLSKYLSNFKSICDQLSAIGKPVSDVNKVFRLLEGLGDKYESFKTTMLRPPIPRHSQQPQQKNHRGSSQGGLHKPGIPTCQICRRRGHTALKCYHRFDNSYQANNIPQALAALQISDAADENWHPDTGANVHVTNDPALFRDSAAAPADHNISKASDSTAAPVAHNISEASSEPHAIQPPLPSTDNLHPMITRAKAGISKPNSKFANLSTLDIPAEPRSVKSALKHHGWKEAMLEELKALRQNHTWELVPRTDQMNVVGCKWVFKTKLRADGTLDSLKARLVAKGFHQEEGIDYLETFSPIVKPGTIRIVLTLAVVRNWSIRQLDFKNAFLHGSLDVPVYMEQPPDFRDDTCPHHVCLLHRALYGLKQAPRAWFERFSDFLLQYGFQCSLADPSLFVFRRDQHILILLLYVDDIIITGDSDSLIHDLTVSLGRVFSMKDLGPLHYFLGVEKMHSPTLADFQRVKRILRYIRGSLSLGLCILSSSSLDLHAFADADWAGCKETRRSTTGFCAFLGANCISWGVKRQPTVARSTAEAEYRALAVAAAELTWISYILRDLGVFQPRPSLLFTDNISALHLTLNPIFHARTKHVEIDYHFVREKVALRSIVTQFVPTTLQVADIFTKPLGSKIDTKLPSSLSDLKSLSYLPRLSESRFYLELIENREIVNSRIES</sequence>
<accession>A0A2I0HYI9</accession>
<dbReference type="InterPro" id="IPR013103">
    <property type="entry name" value="RVT_2"/>
</dbReference>
<comment type="caution">
    <text evidence="3">The sequence shown here is derived from an EMBL/GenBank/DDBJ whole genome shotgun (WGS) entry which is preliminary data.</text>
</comment>
<feature type="region of interest" description="Disordered" evidence="1">
    <location>
        <begin position="158"/>
        <end position="184"/>
    </location>
</feature>
<evidence type="ECO:0000259" key="2">
    <source>
        <dbReference type="Pfam" id="PF07727"/>
    </source>
</evidence>
<evidence type="ECO:0000313" key="3">
    <source>
        <dbReference type="EMBL" id="PKI36765.1"/>
    </source>
</evidence>
<organism evidence="3 4">
    <name type="scientific">Punica granatum</name>
    <name type="common">Pomegranate</name>
    <dbReference type="NCBI Taxonomy" id="22663"/>
    <lineage>
        <taxon>Eukaryota</taxon>
        <taxon>Viridiplantae</taxon>
        <taxon>Streptophyta</taxon>
        <taxon>Embryophyta</taxon>
        <taxon>Tracheophyta</taxon>
        <taxon>Spermatophyta</taxon>
        <taxon>Magnoliopsida</taxon>
        <taxon>eudicotyledons</taxon>
        <taxon>Gunneridae</taxon>
        <taxon>Pentapetalae</taxon>
        <taxon>rosids</taxon>
        <taxon>malvids</taxon>
        <taxon>Myrtales</taxon>
        <taxon>Lythraceae</taxon>
        <taxon>Punica</taxon>
    </lineage>
</organism>
<dbReference type="InterPro" id="IPR043502">
    <property type="entry name" value="DNA/RNA_pol_sf"/>
</dbReference>
<dbReference type="STRING" id="22663.A0A2I0HYI9"/>
<evidence type="ECO:0000256" key="1">
    <source>
        <dbReference type="SAM" id="MobiDB-lite"/>
    </source>
</evidence>
<dbReference type="SUPFAM" id="SSF56672">
    <property type="entry name" value="DNA/RNA polymerases"/>
    <property type="match status" value="1"/>
</dbReference>
<dbReference type="AlphaFoldDB" id="A0A2I0HYI9"/>
<dbReference type="Proteomes" id="UP000233551">
    <property type="component" value="Unassembled WGS sequence"/>
</dbReference>
<evidence type="ECO:0000313" key="4">
    <source>
        <dbReference type="Proteomes" id="UP000233551"/>
    </source>
</evidence>
<name>A0A2I0HYI9_PUNGR</name>
<keyword evidence="4" id="KW-1185">Reference proteome</keyword>
<dbReference type="PANTHER" id="PTHR11439:SF524">
    <property type="entry name" value="RNA-DIRECTED DNA POLYMERASE, PROTEIN KINASE RLK-PELLE-DLSV FAMILY"/>
    <property type="match status" value="1"/>
</dbReference>
<dbReference type="Pfam" id="PF07727">
    <property type="entry name" value="RVT_2"/>
    <property type="match status" value="1"/>
</dbReference>
<gene>
    <name evidence="3" type="ORF">CRG98_042842</name>
</gene>
<feature type="domain" description="Reverse transcriptase Ty1/copia-type" evidence="2">
    <location>
        <begin position="352"/>
        <end position="561"/>
    </location>
</feature>
<dbReference type="CDD" id="cd09272">
    <property type="entry name" value="RNase_HI_RT_Ty1"/>
    <property type="match status" value="1"/>
</dbReference>
<dbReference type="PANTHER" id="PTHR11439">
    <property type="entry name" value="GAG-POL-RELATED RETROTRANSPOSON"/>
    <property type="match status" value="1"/>
</dbReference>
<reference evidence="3 4" key="1">
    <citation type="submission" date="2017-11" db="EMBL/GenBank/DDBJ databases">
        <title>De-novo sequencing of pomegranate (Punica granatum L.) genome.</title>
        <authorList>
            <person name="Akparov Z."/>
            <person name="Amiraslanov A."/>
            <person name="Hajiyeva S."/>
            <person name="Abbasov M."/>
            <person name="Kaur K."/>
            <person name="Hamwieh A."/>
            <person name="Solovyev V."/>
            <person name="Salamov A."/>
            <person name="Braich B."/>
            <person name="Kosarev P."/>
            <person name="Mahmoud A."/>
            <person name="Hajiyev E."/>
            <person name="Babayeva S."/>
            <person name="Izzatullayeva V."/>
            <person name="Mammadov A."/>
            <person name="Mammadov A."/>
            <person name="Sharifova S."/>
            <person name="Ojaghi J."/>
            <person name="Eynullazada K."/>
            <person name="Bayramov B."/>
            <person name="Abdulazimova A."/>
            <person name="Shahmuradov I."/>
        </authorList>
    </citation>
    <scope>NUCLEOTIDE SEQUENCE [LARGE SCALE GENOMIC DNA]</scope>
    <source>
        <strain evidence="4">cv. AG2017</strain>
        <tissue evidence="3">Leaf</tissue>
    </source>
</reference>
<protein>
    <recommendedName>
        <fullName evidence="2">Reverse transcriptase Ty1/copia-type domain-containing protein</fullName>
    </recommendedName>
</protein>
<proteinExistence type="predicted"/>
<dbReference type="Pfam" id="PF14223">
    <property type="entry name" value="Retrotran_gag_2"/>
    <property type="match status" value="1"/>
</dbReference>